<organism evidence="1">
    <name type="scientific">Cacopsylla melanoneura</name>
    <dbReference type="NCBI Taxonomy" id="428564"/>
    <lineage>
        <taxon>Eukaryota</taxon>
        <taxon>Metazoa</taxon>
        <taxon>Ecdysozoa</taxon>
        <taxon>Arthropoda</taxon>
        <taxon>Hexapoda</taxon>
        <taxon>Insecta</taxon>
        <taxon>Pterygota</taxon>
        <taxon>Neoptera</taxon>
        <taxon>Paraneoptera</taxon>
        <taxon>Hemiptera</taxon>
        <taxon>Sternorrhyncha</taxon>
        <taxon>Psylloidea</taxon>
        <taxon>Psyllidae</taxon>
        <taxon>Psyllinae</taxon>
        <taxon>Cacopsylla</taxon>
    </lineage>
</organism>
<sequence>MLRHSKFFNEIDTIVTLFTALVRSKLEYASVIWAPTSKFLSKKIEQVQARFVRALFFKMFGFYPCYPEAISYTQLREQLCIESLEARRDKAKLLFIYNIINNNITCPGFIEKINIKTPRVRYPQKQTKSACQ</sequence>
<proteinExistence type="predicted"/>
<reference evidence="1" key="1">
    <citation type="submission" date="2021-05" db="EMBL/GenBank/DDBJ databases">
        <authorList>
            <person name="Alioto T."/>
            <person name="Alioto T."/>
            <person name="Gomez Garrido J."/>
        </authorList>
    </citation>
    <scope>NUCLEOTIDE SEQUENCE</scope>
</reference>
<accession>A0A8D8YXG9</accession>
<dbReference type="AlphaFoldDB" id="A0A8D8YXG9"/>
<name>A0A8D8YXG9_9HEMI</name>
<dbReference type="EMBL" id="HBUF01398560">
    <property type="protein sequence ID" value="CAG6736216.1"/>
    <property type="molecule type" value="Transcribed_RNA"/>
</dbReference>
<protein>
    <submittedName>
        <fullName evidence="1">Uncharacterized protein</fullName>
    </submittedName>
</protein>
<evidence type="ECO:0000313" key="1">
    <source>
        <dbReference type="EMBL" id="CAG6736216.1"/>
    </source>
</evidence>